<evidence type="ECO:0008006" key="3">
    <source>
        <dbReference type="Google" id="ProtNLM"/>
    </source>
</evidence>
<proteinExistence type="predicted"/>
<reference evidence="2" key="1">
    <citation type="journal article" date="2019" name="Int. J. Syst. Evol. Microbiol.">
        <title>The Global Catalogue of Microorganisms (GCM) 10K type strain sequencing project: providing services to taxonomists for standard genome sequencing and annotation.</title>
        <authorList>
            <consortium name="The Broad Institute Genomics Platform"/>
            <consortium name="The Broad Institute Genome Sequencing Center for Infectious Disease"/>
            <person name="Wu L."/>
            <person name="Ma J."/>
        </authorList>
    </citation>
    <scope>NUCLEOTIDE SEQUENCE [LARGE SCALE GENOMIC DNA]</scope>
    <source>
        <strain evidence="2">JCM 16902</strain>
    </source>
</reference>
<comment type="caution">
    <text evidence="1">The sequence shown here is derived from an EMBL/GenBank/DDBJ whole genome shotgun (WGS) entry which is preliminary data.</text>
</comment>
<organism evidence="1 2">
    <name type="scientific">Kineosporia mesophila</name>
    <dbReference type="NCBI Taxonomy" id="566012"/>
    <lineage>
        <taxon>Bacteria</taxon>
        <taxon>Bacillati</taxon>
        <taxon>Actinomycetota</taxon>
        <taxon>Actinomycetes</taxon>
        <taxon>Kineosporiales</taxon>
        <taxon>Kineosporiaceae</taxon>
        <taxon>Kineosporia</taxon>
    </lineage>
</organism>
<dbReference type="EMBL" id="BAAAZO010000006">
    <property type="protein sequence ID" value="GAA3617049.1"/>
    <property type="molecule type" value="Genomic_DNA"/>
</dbReference>
<keyword evidence="2" id="KW-1185">Reference proteome</keyword>
<name>A0ABP6ZWD3_9ACTN</name>
<gene>
    <name evidence="1" type="ORF">GCM10022223_36970</name>
</gene>
<sequence>MSVPVEFRRLALVEREIGMCMAYLAVLEQGHRSEEATLADLRVCLQRIQGIVLNGS</sequence>
<evidence type="ECO:0000313" key="1">
    <source>
        <dbReference type="EMBL" id="GAA3617049.1"/>
    </source>
</evidence>
<protein>
    <recommendedName>
        <fullName evidence="3">Four helix bundle protein</fullName>
    </recommendedName>
</protein>
<accession>A0ABP6ZWD3</accession>
<evidence type="ECO:0000313" key="2">
    <source>
        <dbReference type="Proteomes" id="UP001501074"/>
    </source>
</evidence>
<dbReference type="Proteomes" id="UP001501074">
    <property type="component" value="Unassembled WGS sequence"/>
</dbReference>